<evidence type="ECO:0000313" key="4">
    <source>
        <dbReference type="Proteomes" id="UP001140091"/>
    </source>
</evidence>
<dbReference type="SUPFAM" id="SSF50370">
    <property type="entry name" value="Ricin B-like lectins"/>
    <property type="match status" value="1"/>
</dbReference>
<dbReference type="CDD" id="cd00882">
    <property type="entry name" value="Ras_like_GTPase"/>
    <property type="match status" value="1"/>
</dbReference>
<name>A0A9W8MF41_9AGAR</name>
<dbReference type="GO" id="GO:0005525">
    <property type="term" value="F:GTP binding"/>
    <property type="evidence" value="ECO:0007669"/>
    <property type="project" value="InterPro"/>
</dbReference>
<accession>A0A9W8MF41</accession>
<dbReference type="AlphaFoldDB" id="A0A9W8MF41"/>
<evidence type="ECO:0000259" key="2">
    <source>
        <dbReference type="Pfam" id="PF01926"/>
    </source>
</evidence>
<evidence type="ECO:0000313" key="3">
    <source>
        <dbReference type="EMBL" id="KAJ2926304.1"/>
    </source>
</evidence>
<feature type="domain" description="G" evidence="2">
    <location>
        <begin position="1"/>
        <end position="80"/>
    </location>
</feature>
<comment type="caution">
    <text evidence="3">The sequence shown here is derived from an EMBL/GenBank/DDBJ whole genome shotgun (WGS) entry which is preliminary data.</text>
</comment>
<dbReference type="Proteomes" id="UP001140091">
    <property type="component" value="Unassembled WGS sequence"/>
</dbReference>
<organism evidence="3 4">
    <name type="scientific">Candolleomyces eurysporus</name>
    <dbReference type="NCBI Taxonomy" id="2828524"/>
    <lineage>
        <taxon>Eukaryota</taxon>
        <taxon>Fungi</taxon>
        <taxon>Dikarya</taxon>
        <taxon>Basidiomycota</taxon>
        <taxon>Agaricomycotina</taxon>
        <taxon>Agaricomycetes</taxon>
        <taxon>Agaricomycetidae</taxon>
        <taxon>Agaricales</taxon>
        <taxon>Agaricineae</taxon>
        <taxon>Psathyrellaceae</taxon>
        <taxon>Candolleomyces</taxon>
    </lineage>
</organism>
<proteinExistence type="predicted"/>
<reference evidence="3" key="1">
    <citation type="submission" date="2022-06" db="EMBL/GenBank/DDBJ databases">
        <title>Genome Sequence of Candolleomyces eurysporus.</title>
        <authorList>
            <person name="Buettner E."/>
        </authorList>
    </citation>
    <scope>NUCLEOTIDE SEQUENCE</scope>
    <source>
        <strain evidence="3">VTCC 930004</strain>
    </source>
</reference>
<dbReference type="SUPFAM" id="SSF52540">
    <property type="entry name" value="P-loop containing nucleoside triphosphate hydrolases"/>
    <property type="match status" value="1"/>
</dbReference>
<dbReference type="Gene3D" id="3.40.50.300">
    <property type="entry name" value="P-loop containing nucleotide triphosphate hydrolases"/>
    <property type="match status" value="1"/>
</dbReference>
<feature type="non-terminal residue" evidence="3">
    <location>
        <position position="1"/>
    </location>
</feature>
<dbReference type="OrthoDB" id="8954335at2759"/>
<dbReference type="InterPro" id="IPR035992">
    <property type="entry name" value="Ricin_B-like_lectins"/>
</dbReference>
<dbReference type="EMBL" id="JANBPK010001068">
    <property type="protein sequence ID" value="KAJ2926304.1"/>
    <property type="molecule type" value="Genomic_DNA"/>
</dbReference>
<evidence type="ECO:0000256" key="1">
    <source>
        <dbReference type="SAM" id="MobiDB-lite"/>
    </source>
</evidence>
<gene>
    <name evidence="3" type="ORF">H1R20_g10791</name>
</gene>
<dbReference type="Gene3D" id="2.80.10.50">
    <property type="match status" value="1"/>
</dbReference>
<sequence length="498" mass="57696">MGLTGSGKSAFINLATQSPNKLQVGHSIQSCTDAVERADTFDLDGRRIVLFDTPGFDDTNKSETEILRIIAFELEKQYRKGQTLHGIIYVHRISDLRVGGLAKTNFGIFRGLCGDPFLRNVVIMTNMWSRLSTEMEGHRRVAELASLDDFFKPAIANGAVMMHHAKDTVDSARAVIRQILKNHPIALDIQKEIVDQHKDITQTGAGMALDKKLAELAHRYELRLKAQFEAAEEARHERDEETMKEQLEEAERVRHLLEKLEEEKRDQARRYQLLQERFAEAERKRGQAATHEAEKRSRPEARAEARLRQGVEITERREFQEKTKLEERIKDMAISSPSYSAHVRNERDGGEVKYRSIVSGETYTLYNKKHKLFATLERDNQYLRMRAYNENDSRQQWVFESDDGNTWSIKSVRTDQYVCLTSRGTLRADETSFPTFWRLSKTLRVPDEFRISSNNWDKYDGRVISVGRLSNQYEHTRARINLYDKLGGDEEIWIIKKP</sequence>
<keyword evidence="4" id="KW-1185">Reference proteome</keyword>
<dbReference type="InterPro" id="IPR027417">
    <property type="entry name" value="P-loop_NTPase"/>
</dbReference>
<dbReference type="Pfam" id="PF01926">
    <property type="entry name" value="MMR_HSR1"/>
    <property type="match status" value="1"/>
</dbReference>
<protein>
    <recommendedName>
        <fullName evidence="2">G domain-containing protein</fullName>
    </recommendedName>
</protein>
<feature type="region of interest" description="Disordered" evidence="1">
    <location>
        <begin position="281"/>
        <end position="305"/>
    </location>
</feature>
<dbReference type="InterPro" id="IPR006073">
    <property type="entry name" value="GTP-bd"/>
</dbReference>